<dbReference type="EMBL" id="JAMQGM010000016">
    <property type="protein sequence ID" value="MCM2577187.1"/>
    <property type="molecule type" value="Genomic_DNA"/>
</dbReference>
<comment type="caution">
    <text evidence="9">The sequence shown here is derived from an EMBL/GenBank/DDBJ whole genome shotgun (WGS) entry which is preliminary data.</text>
</comment>
<proteinExistence type="predicted"/>
<dbReference type="RefSeq" id="WP_251411576.1">
    <property type="nucleotide sequence ID" value="NZ_JAMQGM010000016.1"/>
</dbReference>
<sequence length="476" mass="51061">MHLRVPSPRPSPPSRVLWLAALLLGTATAVAQFGSAAGWWSSEAGGAAFAAPLLPVLVVLLWRRHITGLRALDRARRQEERTRQEAAAAAEERTAALRAALAQWSERLRAVLDDRDPAPAVPGGYRTDGELAGVLEGLLKEVRTAKDTDRETYEHAVVFLTQRVQSGALQLQNKAETLTRSGDPDLVSLGMEMDHQATFLAHLTQSLRLLCGEWTGQQWRETVPLTDVVRAAAGRITEFRRVDITGEIDMGVKAQAAEWVIHLVAELLSNATLFSAPRHRVSASVELVQRGAVIQIDDRGLGMNEGQLETAHRIASGRLVVGLRDLDTPQIGLPVTGVIARRFDIEVGLDRSPYGGVRAVVLVPQTLLEVVDPAVPTAERPAQSAPAVTRRPGDAPVARTETNRSSATAADTSTPSGLPQRTSRRSRTAAPPPSDNGRPAPAAADAGAEADAEQCARFMHQFLSGSPAPEAPEGDQ</sequence>
<feature type="compositionally biased region" description="Low complexity" evidence="7">
    <location>
        <begin position="405"/>
        <end position="414"/>
    </location>
</feature>
<comment type="catalytic activity">
    <reaction evidence="1">
        <text>ATP + protein L-histidine = ADP + protein N-phospho-L-histidine.</text>
        <dbReference type="EC" id="2.7.13.3"/>
    </reaction>
</comment>
<dbReference type="PANTHER" id="PTHR45436:SF5">
    <property type="entry name" value="SENSOR HISTIDINE KINASE TRCS"/>
    <property type="match status" value="1"/>
</dbReference>
<evidence type="ECO:0000256" key="7">
    <source>
        <dbReference type="SAM" id="MobiDB-lite"/>
    </source>
</evidence>
<keyword evidence="5" id="KW-0418">Kinase</keyword>
<keyword evidence="8" id="KW-1133">Transmembrane helix</keyword>
<evidence type="ECO:0000256" key="2">
    <source>
        <dbReference type="ARBA" id="ARBA00012438"/>
    </source>
</evidence>
<protein>
    <recommendedName>
        <fullName evidence="2">histidine kinase</fullName>
        <ecNumber evidence="2">2.7.13.3</ecNumber>
    </recommendedName>
</protein>
<evidence type="ECO:0000256" key="1">
    <source>
        <dbReference type="ARBA" id="ARBA00000085"/>
    </source>
</evidence>
<keyword evidence="10" id="KW-1185">Reference proteome</keyword>
<dbReference type="EC" id="2.7.13.3" evidence="2"/>
<dbReference type="Gene3D" id="3.30.565.10">
    <property type="entry name" value="Histidine kinase-like ATPase, C-terminal domain"/>
    <property type="match status" value="1"/>
</dbReference>
<evidence type="ECO:0000256" key="4">
    <source>
        <dbReference type="ARBA" id="ARBA00022679"/>
    </source>
</evidence>
<evidence type="ECO:0000256" key="5">
    <source>
        <dbReference type="ARBA" id="ARBA00022777"/>
    </source>
</evidence>
<dbReference type="SUPFAM" id="SSF55874">
    <property type="entry name" value="ATPase domain of HSP90 chaperone/DNA topoisomerase II/histidine kinase"/>
    <property type="match status" value="1"/>
</dbReference>
<keyword evidence="8" id="KW-0472">Membrane</keyword>
<dbReference type="Proteomes" id="UP001167160">
    <property type="component" value="Unassembled WGS sequence"/>
</dbReference>
<accession>A0ABT0X672</accession>
<evidence type="ECO:0000256" key="6">
    <source>
        <dbReference type="SAM" id="Coils"/>
    </source>
</evidence>
<evidence type="ECO:0000256" key="8">
    <source>
        <dbReference type="SAM" id="Phobius"/>
    </source>
</evidence>
<keyword evidence="8" id="KW-0812">Transmembrane</keyword>
<feature type="transmembrane region" description="Helical" evidence="8">
    <location>
        <begin position="39"/>
        <end position="62"/>
    </location>
</feature>
<organism evidence="9 10">
    <name type="scientific">Streptomyces meridianus</name>
    <dbReference type="NCBI Taxonomy" id="2938945"/>
    <lineage>
        <taxon>Bacteria</taxon>
        <taxon>Bacillati</taxon>
        <taxon>Actinomycetota</taxon>
        <taxon>Actinomycetes</taxon>
        <taxon>Kitasatosporales</taxon>
        <taxon>Streptomycetaceae</taxon>
        <taxon>Streptomyces</taxon>
    </lineage>
</organism>
<dbReference type="InterPro" id="IPR036890">
    <property type="entry name" value="HATPase_C_sf"/>
</dbReference>
<dbReference type="InterPro" id="IPR050428">
    <property type="entry name" value="TCS_sensor_his_kinase"/>
</dbReference>
<keyword evidence="3" id="KW-0597">Phosphoprotein</keyword>
<evidence type="ECO:0000256" key="3">
    <source>
        <dbReference type="ARBA" id="ARBA00022553"/>
    </source>
</evidence>
<feature type="coiled-coil region" evidence="6">
    <location>
        <begin position="69"/>
        <end position="107"/>
    </location>
</feature>
<evidence type="ECO:0000313" key="10">
    <source>
        <dbReference type="Proteomes" id="UP001167160"/>
    </source>
</evidence>
<evidence type="ECO:0000313" key="9">
    <source>
        <dbReference type="EMBL" id="MCM2577187.1"/>
    </source>
</evidence>
<feature type="region of interest" description="Disordered" evidence="7">
    <location>
        <begin position="378"/>
        <end position="476"/>
    </location>
</feature>
<name>A0ABT0X672_9ACTN</name>
<gene>
    <name evidence="9" type="ORF">M1E25_07455</name>
</gene>
<keyword evidence="6" id="KW-0175">Coiled coil</keyword>
<keyword evidence="4" id="KW-0808">Transferase</keyword>
<dbReference type="PANTHER" id="PTHR45436">
    <property type="entry name" value="SENSOR HISTIDINE KINASE YKOH"/>
    <property type="match status" value="1"/>
</dbReference>
<reference evidence="9" key="1">
    <citation type="journal article" date="2023" name="Int. J. Syst. Evol. Microbiol.">
        <title>Streptomyces meridianus sp. nov. isolated from brackish water of the Tagus estuary in Alcochete, Portugal.</title>
        <authorList>
            <person name="Santos J.D.N."/>
            <person name="Klimek D."/>
            <person name="Calusinska M."/>
            <person name="Lobo Da Cunha A."/>
            <person name="Catita J."/>
            <person name="Goncalves H."/>
            <person name="Gonzalez I."/>
            <person name="Reyes F."/>
            <person name="Lage O.M."/>
        </authorList>
    </citation>
    <scope>NUCLEOTIDE SEQUENCE</scope>
    <source>
        <strain evidence="9">MTZ3.1</strain>
    </source>
</reference>
<feature type="compositionally biased region" description="Low complexity" evidence="7">
    <location>
        <begin position="439"/>
        <end position="449"/>
    </location>
</feature>